<protein>
    <submittedName>
        <fullName evidence="3">Transposase</fullName>
    </submittedName>
</protein>
<name>A0AA85JT10_TRIRE</name>
<reference evidence="2" key="1">
    <citation type="submission" date="2022-06" db="EMBL/GenBank/DDBJ databases">
        <authorList>
            <person name="Berger JAMES D."/>
            <person name="Berger JAMES D."/>
        </authorList>
    </citation>
    <scope>NUCLEOTIDE SEQUENCE [LARGE SCALE GENOMIC DNA]</scope>
</reference>
<evidence type="ECO:0000313" key="3">
    <source>
        <dbReference type="WBParaSite" id="TREG1_39210.1"/>
    </source>
</evidence>
<evidence type="ECO:0000256" key="1">
    <source>
        <dbReference type="SAM" id="SignalP"/>
    </source>
</evidence>
<feature type="signal peptide" evidence="1">
    <location>
        <begin position="1"/>
        <end position="25"/>
    </location>
</feature>
<proteinExistence type="predicted"/>
<dbReference type="Proteomes" id="UP000050795">
    <property type="component" value="Unassembled WGS sequence"/>
</dbReference>
<feature type="chain" id="PRO_5041642184" evidence="1">
    <location>
        <begin position="26"/>
        <end position="138"/>
    </location>
</feature>
<sequence length="138" mass="15640">MNELSAICMSLFVIGLLTTRTIVICDEVDSFDKRASLAYFKRNGGLTDSSFSSPIIPSSSTSKRATLSYFKRGSNEYWPAYSHIRTIAEICPCLNNKYLNWLESTPSMNNQPFSYDYASEPEKRASLAYFKRNTNSLD</sequence>
<organism evidence="2 3">
    <name type="scientific">Trichobilharzia regenti</name>
    <name type="common">Nasal bird schistosome</name>
    <dbReference type="NCBI Taxonomy" id="157069"/>
    <lineage>
        <taxon>Eukaryota</taxon>
        <taxon>Metazoa</taxon>
        <taxon>Spiralia</taxon>
        <taxon>Lophotrochozoa</taxon>
        <taxon>Platyhelminthes</taxon>
        <taxon>Trematoda</taxon>
        <taxon>Digenea</taxon>
        <taxon>Strigeidida</taxon>
        <taxon>Schistosomatoidea</taxon>
        <taxon>Schistosomatidae</taxon>
        <taxon>Trichobilharzia</taxon>
    </lineage>
</organism>
<dbReference type="WBParaSite" id="TREG1_39210.1">
    <property type="protein sequence ID" value="TREG1_39210.1"/>
    <property type="gene ID" value="TREG1_39210"/>
</dbReference>
<evidence type="ECO:0000313" key="2">
    <source>
        <dbReference type="Proteomes" id="UP000050795"/>
    </source>
</evidence>
<keyword evidence="2" id="KW-1185">Reference proteome</keyword>
<accession>A0AA85JT10</accession>
<keyword evidence="1" id="KW-0732">Signal</keyword>
<reference evidence="3" key="2">
    <citation type="submission" date="2023-11" db="UniProtKB">
        <authorList>
            <consortium name="WormBaseParasite"/>
        </authorList>
    </citation>
    <scope>IDENTIFICATION</scope>
</reference>
<dbReference type="AlphaFoldDB" id="A0AA85JT10"/>